<comment type="caution">
    <text evidence="7">The sequence shown here is derived from an EMBL/GenBank/DDBJ whole genome shotgun (WGS) entry which is preliminary data.</text>
</comment>
<accession>A0A0G1GHC8</accession>
<feature type="transmembrane region" description="Helical" evidence="5">
    <location>
        <begin position="272"/>
        <end position="290"/>
    </location>
</feature>
<dbReference type="PANTHER" id="PTHR37422:SF13">
    <property type="entry name" value="LIPOPOLYSACCHARIDE BIOSYNTHESIS PROTEIN PA4999-RELATED"/>
    <property type="match status" value="1"/>
</dbReference>
<dbReference type="InterPro" id="IPR051533">
    <property type="entry name" value="WaaL-like"/>
</dbReference>
<dbReference type="Proteomes" id="UP000034617">
    <property type="component" value="Unassembled WGS sequence"/>
</dbReference>
<keyword evidence="2 5" id="KW-0812">Transmembrane</keyword>
<dbReference type="EMBL" id="LCHM01000079">
    <property type="protein sequence ID" value="KKT34356.1"/>
    <property type="molecule type" value="Genomic_DNA"/>
</dbReference>
<evidence type="ECO:0000256" key="2">
    <source>
        <dbReference type="ARBA" id="ARBA00022692"/>
    </source>
</evidence>
<dbReference type="PANTHER" id="PTHR37422">
    <property type="entry name" value="TEICHURONIC ACID BIOSYNTHESIS PROTEIN TUAE"/>
    <property type="match status" value="1"/>
</dbReference>
<feature type="transmembrane region" description="Helical" evidence="5">
    <location>
        <begin position="326"/>
        <end position="348"/>
    </location>
</feature>
<evidence type="ECO:0000256" key="5">
    <source>
        <dbReference type="SAM" id="Phobius"/>
    </source>
</evidence>
<gene>
    <name evidence="7" type="ORF">UW22_C0079G0007</name>
</gene>
<evidence type="ECO:0000259" key="6">
    <source>
        <dbReference type="Pfam" id="PF04932"/>
    </source>
</evidence>
<protein>
    <submittedName>
        <fullName evidence="7">O-antigen polymerase</fullName>
    </submittedName>
</protein>
<proteinExistence type="predicted"/>
<feature type="transmembrane region" description="Helical" evidence="5">
    <location>
        <begin position="296"/>
        <end position="314"/>
    </location>
</feature>
<dbReference type="AlphaFoldDB" id="A0A0G1GHC8"/>
<reference evidence="7 8" key="1">
    <citation type="journal article" date="2015" name="Nature">
        <title>rRNA introns, odd ribosomes, and small enigmatic genomes across a large radiation of phyla.</title>
        <authorList>
            <person name="Brown C.T."/>
            <person name="Hug L.A."/>
            <person name="Thomas B.C."/>
            <person name="Sharon I."/>
            <person name="Castelle C.J."/>
            <person name="Singh A."/>
            <person name="Wilkins M.J."/>
            <person name="Williams K.H."/>
            <person name="Banfield J.F."/>
        </authorList>
    </citation>
    <scope>NUCLEOTIDE SEQUENCE [LARGE SCALE GENOMIC DNA]</scope>
</reference>
<feature type="transmembrane region" description="Helical" evidence="5">
    <location>
        <begin position="102"/>
        <end position="119"/>
    </location>
</feature>
<dbReference type="Pfam" id="PF04932">
    <property type="entry name" value="Wzy_C"/>
    <property type="match status" value="1"/>
</dbReference>
<name>A0A0G1GHC8_9BACT</name>
<keyword evidence="3 5" id="KW-1133">Transmembrane helix</keyword>
<feature type="transmembrane region" description="Helical" evidence="5">
    <location>
        <begin position="407"/>
        <end position="428"/>
    </location>
</feature>
<feature type="transmembrane region" description="Helical" evidence="5">
    <location>
        <begin position="36"/>
        <end position="58"/>
    </location>
</feature>
<dbReference type="GO" id="GO:0016020">
    <property type="term" value="C:membrane"/>
    <property type="evidence" value="ECO:0007669"/>
    <property type="project" value="UniProtKB-SubCell"/>
</dbReference>
<feature type="transmembrane region" description="Helical" evidence="5">
    <location>
        <begin position="78"/>
        <end position="96"/>
    </location>
</feature>
<dbReference type="InterPro" id="IPR007016">
    <property type="entry name" value="O-antigen_ligase-rel_domated"/>
</dbReference>
<evidence type="ECO:0000256" key="3">
    <source>
        <dbReference type="ARBA" id="ARBA00022989"/>
    </source>
</evidence>
<keyword evidence="4 5" id="KW-0472">Membrane</keyword>
<feature type="transmembrane region" description="Helical" evidence="5">
    <location>
        <begin position="214"/>
        <end position="236"/>
    </location>
</feature>
<evidence type="ECO:0000313" key="7">
    <source>
        <dbReference type="EMBL" id="KKT34356.1"/>
    </source>
</evidence>
<evidence type="ECO:0000256" key="4">
    <source>
        <dbReference type="ARBA" id="ARBA00023136"/>
    </source>
</evidence>
<organism evidence="7 8">
    <name type="scientific">Candidatus Gottesmanbacteria bacterium GW2011_GWB1_44_11c</name>
    <dbReference type="NCBI Taxonomy" id="1618447"/>
    <lineage>
        <taxon>Bacteria</taxon>
        <taxon>Candidatus Gottesmaniibacteriota</taxon>
    </lineage>
</organism>
<feature type="transmembrane region" description="Helical" evidence="5">
    <location>
        <begin position="131"/>
        <end position="149"/>
    </location>
</feature>
<evidence type="ECO:0000313" key="8">
    <source>
        <dbReference type="Proteomes" id="UP000034617"/>
    </source>
</evidence>
<comment type="subcellular location">
    <subcellularLocation>
        <location evidence="1">Membrane</location>
        <topology evidence="1">Multi-pass membrane protein</topology>
    </subcellularLocation>
</comment>
<evidence type="ECO:0000256" key="1">
    <source>
        <dbReference type="ARBA" id="ARBA00004141"/>
    </source>
</evidence>
<sequence>MQLHLLFFYATILLLPTQLGKHFFPDWALVLGRRLDYLSPTLFLTDITIVFTIFFWLLQKIHNPKFRVQNIKINPKTLFVSLSLCLFVVLNILFAVSPLIAFYKWLKVLEFVLFGFYIVKTKPSCSRTLWCLSFAVLYSSIIAIAQFILQHSVGGLLWFLGERTFDVNTPGIATIQILPISIFPASPAGRNFQFSIFNLREFLRPYATFPHPNVLGGFLAVTLPLIIFNNMTPLFNKFLLSQRVKRLSFVDPLRLSEASKAKPWAQRTIRSLKIFWTITIILGCLALILTFSRSSWMAGIIGLSAVLLLHFKSVKNYPFACFAKTSVMRVVFVAFVGLVGLFFVLPYLKTLTPDSESIFVRNELAGASLSIWKTSPIIGVGLGNFLVELPKYYPHRDIFFLQPVHNIYLLILAETGIIGVAFCLFFLWKLYKHITRKRLFDICLPALSSCRRQVQAGHLSFVILLLLGAADHYPLTLQQGLKE</sequence>
<feature type="domain" description="O-antigen ligase-related" evidence="6">
    <location>
        <begin position="279"/>
        <end position="422"/>
    </location>
</feature>